<reference evidence="2" key="1">
    <citation type="submission" date="2022-06" db="EMBL/GenBank/DDBJ databases">
        <authorList>
            <person name="Berger JAMES D."/>
            <person name="Berger JAMES D."/>
        </authorList>
    </citation>
    <scope>NUCLEOTIDE SEQUENCE [LARGE SCALE GENOMIC DNA]</scope>
</reference>
<accession>A0AA85IRP0</accession>
<evidence type="ECO:0000313" key="2">
    <source>
        <dbReference type="Proteomes" id="UP000050795"/>
    </source>
</evidence>
<keyword evidence="2" id="KW-1185">Reference proteome</keyword>
<proteinExistence type="predicted"/>
<dbReference type="Proteomes" id="UP000050795">
    <property type="component" value="Unassembled WGS sequence"/>
</dbReference>
<name>A0AA85IRP0_TRIRE</name>
<reference evidence="3" key="2">
    <citation type="submission" date="2023-11" db="UniProtKB">
        <authorList>
            <consortium name="WormBaseParasite"/>
        </authorList>
    </citation>
    <scope>IDENTIFICATION</scope>
</reference>
<feature type="chain" id="PRO_5041679713" description="Cullin domain-containing protein" evidence="1">
    <location>
        <begin position="24"/>
        <end position="277"/>
    </location>
</feature>
<dbReference type="WBParaSite" id="TREG1_115760.1">
    <property type="protein sequence ID" value="TREG1_115760.1"/>
    <property type="gene ID" value="TREG1_115760"/>
</dbReference>
<evidence type="ECO:0008006" key="4">
    <source>
        <dbReference type="Google" id="ProtNLM"/>
    </source>
</evidence>
<sequence length="277" mass="32293">MTEKHCLILTFVWTLFQLVYVLCNGISPTERIKFNTLIKNYSKLYGRYKTAECAALLALTSPDISSTLCDFNYVIHNNKFQIFAKTSMEYLSRLKRDCRWNYEEGFSELFKIFKVFVTFVKSLNDAWMARKDLFISTALYYKNADIQMRQYYFGSNQFIGEDLGIATESEFVKLRRTVEQKCQIMSGIQIDAKTAKEFFKKSDGRNAPMSEFKEAVVQLVSEVEKVEKHRINRLHTQLPLDIMNTALYALKPGRDRDVETVLVVQCGIFSTYLQYCI</sequence>
<protein>
    <recommendedName>
        <fullName evidence="4">Cullin domain-containing protein</fullName>
    </recommendedName>
</protein>
<dbReference type="AlphaFoldDB" id="A0AA85IRP0"/>
<evidence type="ECO:0000256" key="1">
    <source>
        <dbReference type="SAM" id="SignalP"/>
    </source>
</evidence>
<evidence type="ECO:0000313" key="3">
    <source>
        <dbReference type="WBParaSite" id="TREG1_115760.1"/>
    </source>
</evidence>
<feature type="signal peptide" evidence="1">
    <location>
        <begin position="1"/>
        <end position="23"/>
    </location>
</feature>
<keyword evidence="1" id="KW-0732">Signal</keyword>
<organism evidence="2 3">
    <name type="scientific">Trichobilharzia regenti</name>
    <name type="common">Nasal bird schistosome</name>
    <dbReference type="NCBI Taxonomy" id="157069"/>
    <lineage>
        <taxon>Eukaryota</taxon>
        <taxon>Metazoa</taxon>
        <taxon>Spiralia</taxon>
        <taxon>Lophotrochozoa</taxon>
        <taxon>Platyhelminthes</taxon>
        <taxon>Trematoda</taxon>
        <taxon>Digenea</taxon>
        <taxon>Strigeidida</taxon>
        <taxon>Schistosomatoidea</taxon>
        <taxon>Schistosomatidae</taxon>
        <taxon>Trichobilharzia</taxon>
    </lineage>
</organism>